<protein>
    <submittedName>
        <fullName evidence="2">Uncharacterized protein</fullName>
    </submittedName>
</protein>
<reference evidence="2" key="1">
    <citation type="journal article" date="2020" name="Stud. Mycol.">
        <title>101 Dothideomycetes genomes: a test case for predicting lifestyles and emergence of pathogens.</title>
        <authorList>
            <person name="Haridas S."/>
            <person name="Albert R."/>
            <person name="Binder M."/>
            <person name="Bloem J."/>
            <person name="Labutti K."/>
            <person name="Salamov A."/>
            <person name="Andreopoulos B."/>
            <person name="Baker S."/>
            <person name="Barry K."/>
            <person name="Bills G."/>
            <person name="Bluhm B."/>
            <person name="Cannon C."/>
            <person name="Castanera R."/>
            <person name="Culley D."/>
            <person name="Daum C."/>
            <person name="Ezra D."/>
            <person name="Gonzalez J."/>
            <person name="Henrissat B."/>
            <person name="Kuo A."/>
            <person name="Liang C."/>
            <person name="Lipzen A."/>
            <person name="Lutzoni F."/>
            <person name="Magnuson J."/>
            <person name="Mondo S."/>
            <person name="Nolan M."/>
            <person name="Ohm R."/>
            <person name="Pangilinan J."/>
            <person name="Park H.-J."/>
            <person name="Ramirez L."/>
            <person name="Alfaro M."/>
            <person name="Sun H."/>
            <person name="Tritt A."/>
            <person name="Yoshinaga Y."/>
            <person name="Zwiers L.-H."/>
            <person name="Turgeon B."/>
            <person name="Goodwin S."/>
            <person name="Spatafora J."/>
            <person name="Crous P."/>
            <person name="Grigoriev I."/>
        </authorList>
    </citation>
    <scope>NUCLEOTIDE SEQUENCE</scope>
    <source>
        <strain evidence="2">CBS 116005</strain>
    </source>
</reference>
<evidence type="ECO:0000313" key="3">
    <source>
        <dbReference type="Proteomes" id="UP000799436"/>
    </source>
</evidence>
<feature type="compositionally biased region" description="Basic and acidic residues" evidence="1">
    <location>
        <begin position="68"/>
        <end position="77"/>
    </location>
</feature>
<feature type="region of interest" description="Disordered" evidence="1">
    <location>
        <begin position="48"/>
        <end position="105"/>
    </location>
</feature>
<dbReference type="Proteomes" id="UP000799436">
    <property type="component" value="Unassembled WGS sequence"/>
</dbReference>
<evidence type="ECO:0000256" key="1">
    <source>
        <dbReference type="SAM" id="MobiDB-lite"/>
    </source>
</evidence>
<evidence type="ECO:0000313" key="2">
    <source>
        <dbReference type="EMBL" id="KAF2773788.1"/>
    </source>
</evidence>
<sequence length="105" mass="11907">MVTLRANPKTGIQRIITFDDHGEGTTEVSKLSQHEQNRLVQKVLEEKPPVQKQQPNQPQQQDLAEQLSRFRESEKRLRAQGLTKRQRPQKGARGKISVSSPLGEG</sequence>
<feature type="compositionally biased region" description="Low complexity" evidence="1">
    <location>
        <begin position="50"/>
        <end position="61"/>
    </location>
</feature>
<keyword evidence="3" id="KW-1185">Reference proteome</keyword>
<proteinExistence type="predicted"/>
<organism evidence="2 3">
    <name type="scientific">Teratosphaeria nubilosa</name>
    <dbReference type="NCBI Taxonomy" id="161662"/>
    <lineage>
        <taxon>Eukaryota</taxon>
        <taxon>Fungi</taxon>
        <taxon>Dikarya</taxon>
        <taxon>Ascomycota</taxon>
        <taxon>Pezizomycotina</taxon>
        <taxon>Dothideomycetes</taxon>
        <taxon>Dothideomycetidae</taxon>
        <taxon>Mycosphaerellales</taxon>
        <taxon>Teratosphaeriaceae</taxon>
        <taxon>Teratosphaeria</taxon>
    </lineage>
</organism>
<name>A0A6G1LMY3_9PEZI</name>
<gene>
    <name evidence="2" type="ORF">EJ03DRAFT_347197</name>
</gene>
<feature type="compositionally biased region" description="Basic residues" evidence="1">
    <location>
        <begin position="84"/>
        <end position="93"/>
    </location>
</feature>
<accession>A0A6G1LMY3</accession>
<dbReference type="AlphaFoldDB" id="A0A6G1LMY3"/>
<dbReference type="EMBL" id="ML995809">
    <property type="protein sequence ID" value="KAF2773788.1"/>
    <property type="molecule type" value="Genomic_DNA"/>
</dbReference>